<gene>
    <name evidence="1" type="ORF">METZ01_LOCUS210743</name>
</gene>
<feature type="non-terminal residue" evidence="1">
    <location>
        <position position="1"/>
    </location>
</feature>
<reference evidence="1" key="1">
    <citation type="submission" date="2018-05" db="EMBL/GenBank/DDBJ databases">
        <authorList>
            <person name="Lanie J.A."/>
            <person name="Ng W.-L."/>
            <person name="Kazmierczak K.M."/>
            <person name="Andrzejewski T.M."/>
            <person name="Davidsen T.M."/>
            <person name="Wayne K.J."/>
            <person name="Tettelin H."/>
            <person name="Glass J.I."/>
            <person name="Rusch D."/>
            <person name="Podicherti R."/>
            <person name="Tsui H.-C.T."/>
            <person name="Winkler M.E."/>
        </authorList>
    </citation>
    <scope>NUCLEOTIDE SEQUENCE</scope>
</reference>
<organism evidence="1">
    <name type="scientific">marine metagenome</name>
    <dbReference type="NCBI Taxonomy" id="408172"/>
    <lineage>
        <taxon>unclassified sequences</taxon>
        <taxon>metagenomes</taxon>
        <taxon>ecological metagenomes</taxon>
    </lineage>
</organism>
<sequence length="62" mass="7182">EPVKQAVSEIMEMNRESNEQLLRRMGVLKAEAETQSQTRTTLRRVQGAYAKRLSPVHWEVIT</sequence>
<proteinExistence type="predicted"/>
<dbReference type="AlphaFoldDB" id="A0A382F5A8"/>
<name>A0A382F5A8_9ZZZZ</name>
<evidence type="ECO:0000313" key="1">
    <source>
        <dbReference type="EMBL" id="SVB57889.1"/>
    </source>
</evidence>
<dbReference type="EMBL" id="UINC01047959">
    <property type="protein sequence ID" value="SVB57889.1"/>
    <property type="molecule type" value="Genomic_DNA"/>
</dbReference>
<accession>A0A382F5A8</accession>
<protein>
    <submittedName>
        <fullName evidence="1">Uncharacterized protein</fullName>
    </submittedName>
</protein>